<organism evidence="5 6">
    <name type="scientific">Mesorhizobium tianshanense</name>
    <dbReference type="NCBI Taxonomy" id="39844"/>
    <lineage>
        <taxon>Bacteria</taxon>
        <taxon>Pseudomonadati</taxon>
        <taxon>Pseudomonadota</taxon>
        <taxon>Alphaproteobacteria</taxon>
        <taxon>Hyphomicrobiales</taxon>
        <taxon>Phyllobacteriaceae</taxon>
        <taxon>Mesorhizobium</taxon>
    </lineage>
</organism>
<dbReference type="InterPro" id="IPR000595">
    <property type="entry name" value="cNMP-bd_dom"/>
</dbReference>
<dbReference type="InterPro" id="IPR012318">
    <property type="entry name" value="HTH_CRP"/>
</dbReference>
<dbReference type="SUPFAM" id="SSF51206">
    <property type="entry name" value="cAMP-binding domain-like"/>
    <property type="match status" value="1"/>
</dbReference>
<dbReference type="Pfam" id="PF13545">
    <property type="entry name" value="HTH_Crp_2"/>
    <property type="match status" value="1"/>
</dbReference>
<name>A0A562MRR9_9HYPH</name>
<gene>
    <name evidence="5" type="ORF">IQ26_06638</name>
</gene>
<dbReference type="PROSITE" id="PS51063">
    <property type="entry name" value="HTH_CRP_2"/>
    <property type="match status" value="1"/>
</dbReference>
<dbReference type="Gene3D" id="2.60.120.10">
    <property type="entry name" value="Jelly Rolls"/>
    <property type="match status" value="1"/>
</dbReference>
<dbReference type="Proteomes" id="UP000317122">
    <property type="component" value="Unassembled WGS sequence"/>
</dbReference>
<comment type="caution">
    <text evidence="5">The sequence shown here is derived from an EMBL/GenBank/DDBJ whole genome shotgun (WGS) entry which is preliminary data.</text>
</comment>
<dbReference type="InterPro" id="IPR018490">
    <property type="entry name" value="cNMP-bd_dom_sf"/>
</dbReference>
<evidence type="ECO:0000256" key="1">
    <source>
        <dbReference type="ARBA" id="ARBA00023015"/>
    </source>
</evidence>
<evidence type="ECO:0000256" key="3">
    <source>
        <dbReference type="ARBA" id="ARBA00023163"/>
    </source>
</evidence>
<evidence type="ECO:0000313" key="6">
    <source>
        <dbReference type="Proteomes" id="UP000317122"/>
    </source>
</evidence>
<feature type="domain" description="HTH crp-type" evidence="4">
    <location>
        <begin position="158"/>
        <end position="232"/>
    </location>
</feature>
<evidence type="ECO:0000256" key="2">
    <source>
        <dbReference type="ARBA" id="ARBA00023125"/>
    </source>
</evidence>
<dbReference type="Pfam" id="PF00027">
    <property type="entry name" value="cNMP_binding"/>
    <property type="match status" value="1"/>
</dbReference>
<dbReference type="AlphaFoldDB" id="A0A562MRR9"/>
<keyword evidence="6" id="KW-1185">Reference proteome</keyword>
<dbReference type="CDD" id="cd00038">
    <property type="entry name" value="CAP_ED"/>
    <property type="match status" value="1"/>
</dbReference>
<dbReference type="InterPro" id="IPR036390">
    <property type="entry name" value="WH_DNA-bd_sf"/>
</dbReference>
<sequence>MGRIGGVQMTYASRPFWNGDEDDPSSVGLKNDDKAYIKALGFVPKRYAAETAIVNQGEDSGRVFMIKSGWGCISHDLAGGQRQILDFALKGDIVLPQSYMGTALETFVAQTDLAVLEASTKTLALGAAKSSRTASIFLEPLVQQRALVAQHLTNIGRRSALARTAHLLLELRARLERVGATTRTGYACPLTQYDLADALGLTPIHVNRMLRELRERRLLEFRQGHVHVIDLPGATKFAEFDDRYIHNRYVYN</sequence>
<evidence type="ECO:0000313" key="5">
    <source>
        <dbReference type="EMBL" id="TWI22603.1"/>
    </source>
</evidence>
<accession>A0A562MRR9</accession>
<proteinExistence type="predicted"/>
<dbReference type="Gene3D" id="1.10.10.10">
    <property type="entry name" value="Winged helix-like DNA-binding domain superfamily/Winged helix DNA-binding domain"/>
    <property type="match status" value="1"/>
</dbReference>
<dbReference type="EMBL" id="VLKT01000065">
    <property type="protein sequence ID" value="TWI22603.1"/>
    <property type="molecule type" value="Genomic_DNA"/>
</dbReference>
<keyword evidence="3" id="KW-0804">Transcription</keyword>
<dbReference type="GO" id="GO:0006355">
    <property type="term" value="P:regulation of DNA-templated transcription"/>
    <property type="evidence" value="ECO:0007669"/>
    <property type="project" value="InterPro"/>
</dbReference>
<keyword evidence="1" id="KW-0805">Transcription regulation</keyword>
<dbReference type="InterPro" id="IPR036388">
    <property type="entry name" value="WH-like_DNA-bd_sf"/>
</dbReference>
<reference evidence="5 6" key="1">
    <citation type="journal article" date="2015" name="Stand. Genomic Sci.">
        <title>Genomic Encyclopedia of Bacterial and Archaeal Type Strains, Phase III: the genomes of soil and plant-associated and newly described type strains.</title>
        <authorList>
            <person name="Whitman W.B."/>
            <person name="Woyke T."/>
            <person name="Klenk H.P."/>
            <person name="Zhou Y."/>
            <person name="Lilburn T.G."/>
            <person name="Beck B.J."/>
            <person name="De Vos P."/>
            <person name="Vandamme P."/>
            <person name="Eisen J.A."/>
            <person name="Garrity G."/>
            <person name="Hugenholtz P."/>
            <person name="Kyrpides N.C."/>
        </authorList>
    </citation>
    <scope>NUCLEOTIDE SEQUENCE [LARGE SCALE GENOMIC DNA]</scope>
    <source>
        <strain evidence="5 6">CGMCC 1.2546</strain>
    </source>
</reference>
<dbReference type="SMART" id="SM00419">
    <property type="entry name" value="HTH_CRP"/>
    <property type="match status" value="1"/>
</dbReference>
<evidence type="ECO:0000259" key="4">
    <source>
        <dbReference type="PROSITE" id="PS51063"/>
    </source>
</evidence>
<keyword evidence="2" id="KW-0238">DNA-binding</keyword>
<protein>
    <submittedName>
        <fullName evidence="5">CRP-like cAMP-binding protein</fullName>
    </submittedName>
</protein>
<dbReference type="InterPro" id="IPR014710">
    <property type="entry name" value="RmlC-like_jellyroll"/>
</dbReference>
<dbReference type="GO" id="GO:0003677">
    <property type="term" value="F:DNA binding"/>
    <property type="evidence" value="ECO:0007669"/>
    <property type="project" value="UniProtKB-KW"/>
</dbReference>
<dbReference type="SUPFAM" id="SSF46785">
    <property type="entry name" value="Winged helix' DNA-binding domain"/>
    <property type="match status" value="1"/>
</dbReference>